<gene>
    <name evidence="1" type="ORF">BDU57DRAFT_527059</name>
</gene>
<dbReference type="AlphaFoldDB" id="A0A6A5QWI2"/>
<keyword evidence="2" id="KW-1185">Reference proteome</keyword>
<protein>
    <submittedName>
        <fullName evidence="1">Uncharacterized protein</fullName>
    </submittedName>
</protein>
<name>A0A6A5QWI2_AMPQU</name>
<evidence type="ECO:0000313" key="1">
    <source>
        <dbReference type="EMBL" id="KAF1918936.1"/>
    </source>
</evidence>
<dbReference type="Proteomes" id="UP000800096">
    <property type="component" value="Unassembled WGS sequence"/>
</dbReference>
<dbReference type="EMBL" id="ML979133">
    <property type="protein sequence ID" value="KAF1918936.1"/>
    <property type="molecule type" value="Genomic_DNA"/>
</dbReference>
<sequence length="462" mass="53748">MLRELQSTLIDIESIFTGNRQSSQELHIRSQNFVGLARRMGYELAELNTELTALRYYRLHLFPHSSIEAEMEAGKLLWQRTQRLKQAHLEGKGALQNSRIASFSNAVVASRASSYLIPWNPQARQVHTTLNGFILWKDWKRTDWNVELLKMYKKNSCVRNCLYYEGLVMRQHLDERREVNNYLLDYHRSLWEINIRLLPFVRLCIDIRFTEKLLRSAPAKLIFRFGLHIRARDSLEHEIVKDILALRKLSTILACLPLNPYLFVARARGYRTKHGSAIVTSLLTTSLMDMLEAQPANIKAVSGSQGLRTYKHDQWKSLTAAGEISAMKQRAPRWETESPYAIAEPFSCGLRLLSVRLSILIRTLRPMRYWWIRGTFSSFRELGDRIQESASHIELLKDDLCALRYYRAYYFPHSVSVSELKLGKALWEEVKTLMREDDRFKVNAPELCLPSDTVRAESHPGF</sequence>
<evidence type="ECO:0000313" key="2">
    <source>
        <dbReference type="Proteomes" id="UP000800096"/>
    </source>
</evidence>
<reference evidence="1" key="1">
    <citation type="journal article" date="2020" name="Stud. Mycol.">
        <title>101 Dothideomycetes genomes: a test case for predicting lifestyles and emergence of pathogens.</title>
        <authorList>
            <person name="Haridas S."/>
            <person name="Albert R."/>
            <person name="Binder M."/>
            <person name="Bloem J."/>
            <person name="Labutti K."/>
            <person name="Salamov A."/>
            <person name="Andreopoulos B."/>
            <person name="Baker S."/>
            <person name="Barry K."/>
            <person name="Bills G."/>
            <person name="Bluhm B."/>
            <person name="Cannon C."/>
            <person name="Castanera R."/>
            <person name="Culley D."/>
            <person name="Daum C."/>
            <person name="Ezra D."/>
            <person name="Gonzalez J."/>
            <person name="Henrissat B."/>
            <person name="Kuo A."/>
            <person name="Liang C."/>
            <person name="Lipzen A."/>
            <person name="Lutzoni F."/>
            <person name="Magnuson J."/>
            <person name="Mondo S."/>
            <person name="Nolan M."/>
            <person name="Ohm R."/>
            <person name="Pangilinan J."/>
            <person name="Park H.-J."/>
            <person name="Ramirez L."/>
            <person name="Alfaro M."/>
            <person name="Sun H."/>
            <person name="Tritt A."/>
            <person name="Yoshinaga Y."/>
            <person name="Zwiers L.-H."/>
            <person name="Turgeon B."/>
            <person name="Goodwin S."/>
            <person name="Spatafora J."/>
            <person name="Crous P."/>
            <person name="Grigoriev I."/>
        </authorList>
    </citation>
    <scope>NUCLEOTIDE SEQUENCE</scope>
    <source>
        <strain evidence="1">HMLAC05119</strain>
    </source>
</reference>
<proteinExistence type="predicted"/>
<organism evidence="1 2">
    <name type="scientific">Ampelomyces quisqualis</name>
    <name type="common">Powdery mildew agent</name>
    <dbReference type="NCBI Taxonomy" id="50730"/>
    <lineage>
        <taxon>Eukaryota</taxon>
        <taxon>Fungi</taxon>
        <taxon>Dikarya</taxon>
        <taxon>Ascomycota</taxon>
        <taxon>Pezizomycotina</taxon>
        <taxon>Dothideomycetes</taxon>
        <taxon>Pleosporomycetidae</taxon>
        <taxon>Pleosporales</taxon>
        <taxon>Pleosporineae</taxon>
        <taxon>Phaeosphaeriaceae</taxon>
        <taxon>Ampelomyces</taxon>
    </lineage>
</organism>
<accession>A0A6A5QWI2</accession>